<dbReference type="OrthoDB" id="10252718at2759"/>
<dbReference type="WormBase" id="SRAE_2000061400">
    <property type="protein sequence ID" value="SRP06597"/>
    <property type="gene ID" value="WBGene00260810"/>
</dbReference>
<keyword evidence="2" id="KW-0809">Transit peptide</keyword>
<comment type="similarity">
    <text evidence="6">Belongs to the mitochondrion-specific ribosomal protein mL54 family.</text>
</comment>
<accession>A0A090LEJ0</accession>
<dbReference type="GO" id="GO:0005762">
    <property type="term" value="C:mitochondrial large ribosomal subunit"/>
    <property type="evidence" value="ECO:0007669"/>
    <property type="project" value="TreeGrafter"/>
</dbReference>
<keyword evidence="5" id="KW-0687">Ribonucleoprotein</keyword>
<evidence type="ECO:0000313" key="11">
    <source>
        <dbReference type="WormBase" id="SRAE_2000061400"/>
    </source>
</evidence>
<name>A0A090LEJ0_STRRB</name>
<dbReference type="Proteomes" id="UP000035682">
    <property type="component" value="Unplaced"/>
</dbReference>
<evidence type="ECO:0000256" key="1">
    <source>
        <dbReference type="ARBA" id="ARBA00004173"/>
    </source>
</evidence>
<dbReference type="PANTHER" id="PTHR28595:SF1">
    <property type="entry name" value="LARGE RIBOSOMAL SUBUNIT PROTEIN ML54"/>
    <property type="match status" value="1"/>
</dbReference>
<reference evidence="8 9" key="1">
    <citation type="submission" date="2014-09" db="EMBL/GenBank/DDBJ databases">
        <authorList>
            <person name="Martin A.A."/>
        </authorList>
    </citation>
    <scope>NUCLEOTIDE SEQUENCE</scope>
    <source>
        <strain evidence="9">ED321</strain>
        <strain evidence="8">ED321 Heterogonic</strain>
    </source>
</reference>
<reference evidence="10" key="2">
    <citation type="submission" date="2020-12" db="UniProtKB">
        <authorList>
            <consortium name="WormBaseParasite"/>
        </authorList>
    </citation>
    <scope>IDENTIFICATION</scope>
</reference>
<gene>
    <name evidence="8 10 11" type="ORF">SRAE_2000061400</name>
</gene>
<dbReference type="InterPro" id="IPR013870">
    <property type="entry name" value="Ribosomal_mL54"/>
</dbReference>
<keyword evidence="3 8" id="KW-0689">Ribosomal protein</keyword>
<evidence type="ECO:0000256" key="4">
    <source>
        <dbReference type="ARBA" id="ARBA00023128"/>
    </source>
</evidence>
<protein>
    <recommendedName>
        <fullName evidence="7">Large ribosomal subunit protein mL54</fullName>
    </recommendedName>
</protein>
<evidence type="ECO:0000256" key="7">
    <source>
        <dbReference type="ARBA" id="ARBA00035179"/>
    </source>
</evidence>
<dbReference type="PANTHER" id="PTHR28595">
    <property type="entry name" value="39S RIBOSOMAL PROTEIN L54, MITOCHONDRIAL"/>
    <property type="match status" value="1"/>
</dbReference>
<dbReference type="CTD" id="36378304"/>
<keyword evidence="4" id="KW-0496">Mitochondrion</keyword>
<dbReference type="RefSeq" id="XP_024505140.1">
    <property type="nucleotide sequence ID" value="XM_024651465.1"/>
</dbReference>
<sequence length="155" mass="18155">MNRLISLSPSYISKTINLIARNISTTNIVHGPKIQAFKVDKSFVEEDAEKLCKYVCINYFTEVKEPGPEIKADSEYPSWLFELNLDPPKELEDMDPEVDGWLYYRTLMKRHHAQNRRIKKLKNRFLHIQDSPSLRNMDGNTKTAKFLRKSHPDNC</sequence>
<proteinExistence type="inferred from homology"/>
<dbReference type="STRING" id="34506.A0A090LEJ0"/>
<evidence type="ECO:0000256" key="3">
    <source>
        <dbReference type="ARBA" id="ARBA00022980"/>
    </source>
</evidence>
<dbReference type="OMA" id="YWREYRL"/>
<dbReference type="Pfam" id="PF08561">
    <property type="entry name" value="Ribosomal_L37"/>
    <property type="match status" value="1"/>
</dbReference>
<evidence type="ECO:0000313" key="10">
    <source>
        <dbReference type="WBParaSite" id="SRAE_2000061400.1"/>
    </source>
</evidence>
<evidence type="ECO:0000256" key="5">
    <source>
        <dbReference type="ARBA" id="ARBA00023274"/>
    </source>
</evidence>
<dbReference type="GeneID" id="36378304"/>
<evidence type="ECO:0000256" key="2">
    <source>
        <dbReference type="ARBA" id="ARBA00022946"/>
    </source>
</evidence>
<evidence type="ECO:0000313" key="9">
    <source>
        <dbReference type="Proteomes" id="UP000035682"/>
    </source>
</evidence>
<keyword evidence="9" id="KW-1185">Reference proteome</keyword>
<dbReference type="AlphaFoldDB" id="A0A090LEJ0"/>
<comment type="subcellular location">
    <subcellularLocation>
        <location evidence="1">Mitochondrion</location>
    </subcellularLocation>
</comment>
<dbReference type="GO" id="GO:0003735">
    <property type="term" value="F:structural constituent of ribosome"/>
    <property type="evidence" value="ECO:0007669"/>
    <property type="project" value="TreeGrafter"/>
</dbReference>
<dbReference type="EMBL" id="LN609529">
    <property type="protein sequence ID" value="CEF65940.1"/>
    <property type="molecule type" value="Genomic_DNA"/>
</dbReference>
<organism evidence="8">
    <name type="scientific">Strongyloides ratti</name>
    <name type="common">Parasitic roundworm</name>
    <dbReference type="NCBI Taxonomy" id="34506"/>
    <lineage>
        <taxon>Eukaryota</taxon>
        <taxon>Metazoa</taxon>
        <taxon>Ecdysozoa</taxon>
        <taxon>Nematoda</taxon>
        <taxon>Chromadorea</taxon>
        <taxon>Rhabditida</taxon>
        <taxon>Tylenchina</taxon>
        <taxon>Panagrolaimomorpha</taxon>
        <taxon>Strongyloidoidea</taxon>
        <taxon>Strongyloididae</taxon>
        <taxon>Strongyloides</taxon>
    </lineage>
</organism>
<dbReference type="WBParaSite" id="SRAE_2000061400.1">
    <property type="protein sequence ID" value="SRAE_2000061400.1"/>
    <property type="gene ID" value="WBGene00260810"/>
</dbReference>
<evidence type="ECO:0000313" key="8">
    <source>
        <dbReference type="EMBL" id="CEF65940.1"/>
    </source>
</evidence>
<evidence type="ECO:0000256" key="6">
    <source>
        <dbReference type="ARBA" id="ARBA00033752"/>
    </source>
</evidence>